<name>A0ACC2H1B7_DALPE</name>
<sequence length="69" mass="7421">MDLIISVLGLLTLSLGGIRCQGVYVGLTRALAANAADSSASSELAINRRRHPEPREGRPTDGFNRDGWQ</sequence>
<keyword evidence="2" id="KW-1185">Reference proteome</keyword>
<evidence type="ECO:0000313" key="2">
    <source>
        <dbReference type="Proteomes" id="UP001157502"/>
    </source>
</evidence>
<protein>
    <submittedName>
        <fullName evidence="1">Uncharacterized protein</fullName>
    </submittedName>
</protein>
<organism evidence="1 2">
    <name type="scientific">Dallia pectoralis</name>
    <name type="common">Alaska blackfish</name>
    <dbReference type="NCBI Taxonomy" id="75939"/>
    <lineage>
        <taxon>Eukaryota</taxon>
        <taxon>Metazoa</taxon>
        <taxon>Chordata</taxon>
        <taxon>Craniata</taxon>
        <taxon>Vertebrata</taxon>
        <taxon>Euteleostomi</taxon>
        <taxon>Actinopterygii</taxon>
        <taxon>Neopterygii</taxon>
        <taxon>Teleostei</taxon>
        <taxon>Protacanthopterygii</taxon>
        <taxon>Esociformes</taxon>
        <taxon>Umbridae</taxon>
        <taxon>Dallia</taxon>
    </lineage>
</organism>
<accession>A0ACC2H1B7</accession>
<proteinExistence type="predicted"/>
<comment type="caution">
    <text evidence="1">The sequence shown here is derived from an EMBL/GenBank/DDBJ whole genome shotgun (WGS) entry which is preliminary data.</text>
</comment>
<dbReference type="Proteomes" id="UP001157502">
    <property type="component" value="Chromosome 7"/>
</dbReference>
<reference evidence="1" key="1">
    <citation type="submission" date="2021-05" db="EMBL/GenBank/DDBJ databases">
        <authorList>
            <person name="Pan Q."/>
            <person name="Jouanno E."/>
            <person name="Zahm M."/>
            <person name="Klopp C."/>
            <person name="Cabau C."/>
            <person name="Louis A."/>
            <person name="Berthelot C."/>
            <person name="Parey E."/>
            <person name="Roest Crollius H."/>
            <person name="Montfort J."/>
            <person name="Robinson-Rechavi M."/>
            <person name="Bouchez O."/>
            <person name="Lampietro C."/>
            <person name="Lopez Roques C."/>
            <person name="Donnadieu C."/>
            <person name="Postlethwait J."/>
            <person name="Bobe J."/>
            <person name="Dillon D."/>
            <person name="Chandos A."/>
            <person name="von Hippel F."/>
            <person name="Guiguen Y."/>
        </authorList>
    </citation>
    <scope>NUCLEOTIDE SEQUENCE</scope>
    <source>
        <strain evidence="1">YG-Jan2019</strain>
    </source>
</reference>
<dbReference type="EMBL" id="CM055734">
    <property type="protein sequence ID" value="KAJ8009455.1"/>
    <property type="molecule type" value="Genomic_DNA"/>
</dbReference>
<gene>
    <name evidence="1" type="ORF">DPEC_G00089060</name>
</gene>
<evidence type="ECO:0000313" key="1">
    <source>
        <dbReference type="EMBL" id="KAJ8009455.1"/>
    </source>
</evidence>